<reference evidence="5" key="1">
    <citation type="submission" date="2018-05" db="EMBL/GenBank/DDBJ databases">
        <title>Genome Sequencing of selected type strains of the family Eggerthellaceae.</title>
        <authorList>
            <person name="Danylec N."/>
            <person name="Stoll D.A."/>
            <person name="Doetsch A."/>
            <person name="Huch M."/>
        </authorList>
    </citation>
    <scope>NUCLEOTIDE SEQUENCE [LARGE SCALE GENOMIC DNA]</scope>
    <source>
        <strain evidence="5">DSM 16106</strain>
    </source>
</reference>
<keyword evidence="4" id="KW-0547">Nucleotide-binding</keyword>
<keyword evidence="5" id="KW-1185">Reference proteome</keyword>
<dbReference type="InterPro" id="IPR027417">
    <property type="entry name" value="P-loop_NTPase"/>
</dbReference>
<dbReference type="AlphaFoldDB" id="A0A3N0BDZ8"/>
<dbReference type="CDD" id="cd00009">
    <property type="entry name" value="AAA"/>
    <property type="match status" value="1"/>
</dbReference>
<sequence>MPPNIKKGQQGLQKIRRGRPMDRAGLITLEQARAAGLSFDEPEPRTCPHCGAALDPLGAALAGKVAWVSAAPCPCEGAAREREAEERRRAALAAKEEAARREKALSRAGIPRRCWAAEADRPEFAEYIASFAGNGGAGLYIHGGVGAGKTHAASAMARLFAEAGYDVAFTTAKGMLERVKATFDEGGTEAAVARYAKCDVLVLDDLGKEDATEWSVGTVFSVLDTRYEDMRPTIVTSNYAPGALADRLARRGERVTAEAIASRISQTCRPVYLGGRDRRRRG</sequence>
<dbReference type="PANTHER" id="PTHR30050:SF4">
    <property type="entry name" value="ATP-BINDING PROTEIN RV3427C IN INSERTION SEQUENCE-RELATED"/>
    <property type="match status" value="1"/>
</dbReference>
<dbReference type="Proteomes" id="UP000278632">
    <property type="component" value="Unassembled WGS sequence"/>
</dbReference>
<feature type="region of interest" description="Disordered" evidence="2">
    <location>
        <begin position="1"/>
        <end position="22"/>
    </location>
</feature>
<accession>A0A3N0BDZ8</accession>
<evidence type="ECO:0000256" key="2">
    <source>
        <dbReference type="SAM" id="MobiDB-lite"/>
    </source>
</evidence>
<dbReference type="Gene3D" id="3.40.50.300">
    <property type="entry name" value="P-loop containing nucleotide triphosphate hydrolases"/>
    <property type="match status" value="1"/>
</dbReference>
<name>A0A3N0BDZ8_9ACTN</name>
<dbReference type="PANTHER" id="PTHR30050">
    <property type="entry name" value="CHROMOSOMAL REPLICATION INITIATOR PROTEIN DNAA"/>
    <property type="match status" value="1"/>
</dbReference>
<gene>
    <name evidence="4" type="ORF">DMP08_04845</name>
</gene>
<evidence type="ECO:0000313" key="4">
    <source>
        <dbReference type="EMBL" id="RNL46035.1"/>
    </source>
</evidence>
<protein>
    <submittedName>
        <fullName evidence="4">ATP-binding protein</fullName>
    </submittedName>
</protein>
<evidence type="ECO:0000313" key="5">
    <source>
        <dbReference type="Proteomes" id="UP000278632"/>
    </source>
</evidence>
<evidence type="ECO:0000256" key="1">
    <source>
        <dbReference type="SAM" id="Coils"/>
    </source>
</evidence>
<proteinExistence type="predicted"/>
<feature type="coiled-coil region" evidence="1">
    <location>
        <begin position="75"/>
        <end position="102"/>
    </location>
</feature>
<dbReference type="GO" id="GO:0005524">
    <property type="term" value="F:ATP binding"/>
    <property type="evidence" value="ECO:0007669"/>
    <property type="project" value="UniProtKB-KW"/>
</dbReference>
<dbReference type="GO" id="GO:0006260">
    <property type="term" value="P:DNA replication"/>
    <property type="evidence" value="ECO:0007669"/>
    <property type="project" value="TreeGrafter"/>
</dbReference>
<dbReference type="EMBL" id="QICD01000006">
    <property type="protein sequence ID" value="RNL46035.1"/>
    <property type="molecule type" value="Genomic_DNA"/>
</dbReference>
<dbReference type="Pfam" id="PF01695">
    <property type="entry name" value="IstB_IS21"/>
    <property type="match status" value="1"/>
</dbReference>
<keyword evidence="4" id="KW-0067">ATP-binding</keyword>
<dbReference type="InterPro" id="IPR003593">
    <property type="entry name" value="AAA+_ATPase"/>
</dbReference>
<feature type="domain" description="AAA+ ATPase" evidence="3">
    <location>
        <begin position="135"/>
        <end position="265"/>
    </location>
</feature>
<dbReference type="InterPro" id="IPR002611">
    <property type="entry name" value="IstB_ATP-bd"/>
</dbReference>
<keyword evidence="1" id="KW-0175">Coiled coil</keyword>
<dbReference type="SMART" id="SM00382">
    <property type="entry name" value="AAA"/>
    <property type="match status" value="1"/>
</dbReference>
<comment type="caution">
    <text evidence="4">The sequence shown here is derived from an EMBL/GenBank/DDBJ whole genome shotgun (WGS) entry which is preliminary data.</text>
</comment>
<organism evidence="4 5">
    <name type="scientific">Paraeggerthella hongkongensis</name>
    <dbReference type="NCBI Taxonomy" id="230658"/>
    <lineage>
        <taxon>Bacteria</taxon>
        <taxon>Bacillati</taxon>
        <taxon>Actinomycetota</taxon>
        <taxon>Coriobacteriia</taxon>
        <taxon>Eggerthellales</taxon>
        <taxon>Eggerthellaceae</taxon>
        <taxon>Paraeggerthella</taxon>
    </lineage>
</organism>
<evidence type="ECO:0000259" key="3">
    <source>
        <dbReference type="SMART" id="SM00382"/>
    </source>
</evidence>
<dbReference type="SUPFAM" id="SSF52540">
    <property type="entry name" value="P-loop containing nucleoside triphosphate hydrolases"/>
    <property type="match status" value="1"/>
</dbReference>